<accession>A0A090NCZ0</accession>
<name>A0A090NCZ0_SHIDY</name>
<dbReference type="Proteomes" id="UP000017944">
    <property type="component" value="Unassembled WGS sequence"/>
</dbReference>
<comment type="caution">
    <text evidence="1">The sequence shown here is derived from an EMBL/GenBank/DDBJ whole genome shotgun (WGS) entry which is preliminary data.</text>
</comment>
<organism evidence="1 2">
    <name type="scientific">Shigella dysenteriae WRSd3</name>
    <dbReference type="NCBI Taxonomy" id="1401327"/>
    <lineage>
        <taxon>Bacteria</taxon>
        <taxon>Pseudomonadati</taxon>
        <taxon>Pseudomonadota</taxon>
        <taxon>Gammaproteobacteria</taxon>
        <taxon>Enterobacterales</taxon>
        <taxon>Enterobacteriaceae</taxon>
        <taxon>Shigella</taxon>
    </lineage>
</organism>
<reference evidence="1 2" key="1">
    <citation type="submission" date="2013-10" db="EMBL/GenBank/DDBJ databases">
        <title>Draft genomes and the virulence plasmids of Sd1617 vaccine constructs: WRSd3 and WRSd5.</title>
        <authorList>
            <person name="Aksomboon Vongsawan A."/>
            <person name="Venkatesan M.M."/>
            <person name="Vaisvil B."/>
            <person name="Emel G."/>
            <person name="Kepatral V."/>
            <person name="Sethabutr O."/>
            <person name="Serichantalergs O."/>
            <person name="Mason C."/>
        </authorList>
    </citation>
    <scope>NUCLEOTIDE SEQUENCE [LARGE SCALE GENOMIC DNA]</scope>
    <source>
        <strain evidence="1 2">WRSd3</strain>
    </source>
</reference>
<evidence type="ECO:0000313" key="1">
    <source>
        <dbReference type="EMBL" id="ESU77677.1"/>
    </source>
</evidence>
<dbReference type="EMBL" id="AXUT01000326">
    <property type="protein sequence ID" value="ESU77677.1"/>
    <property type="molecule type" value="Genomic_DNA"/>
</dbReference>
<dbReference type="AlphaFoldDB" id="A0A090NCZ0"/>
<proteinExistence type="predicted"/>
<evidence type="ECO:0000313" key="2">
    <source>
        <dbReference type="Proteomes" id="UP000017944"/>
    </source>
</evidence>
<protein>
    <submittedName>
        <fullName evidence="1">Uncharacterized protein</fullName>
    </submittedName>
</protein>
<sequence length="66" mass="7939">MRCAYQAYKVNCNLLNLHIFVGRIRRLRRTRQHKAQFVSNVLPRHRRGFFCSQFTGNPQITPHFTH</sequence>
<gene>
    <name evidence="1" type="ORF">WRSd3_03488</name>
</gene>
<dbReference type="AntiFam" id="ANF00064">
    <property type="entry name" value="Unclear, Possibly translation of poorly localized IS Element IS621"/>
</dbReference>